<accession>A0A3A8AUU6</accession>
<dbReference type="EMBL" id="RAPE01000006">
    <property type="protein sequence ID" value="RKF12699.1"/>
    <property type="molecule type" value="Genomic_DNA"/>
</dbReference>
<dbReference type="AlphaFoldDB" id="A0A3A8AUU6"/>
<sequence>MKEHIMKYIVARIRPRHVHLGYDEQGELRTKKFEPREFVEKVIKIDRILSFTEDHIFIACPHETVQVWDYEGDLSQFKEQLRAENLLIE</sequence>
<name>A0A3A8AUU6_9RHOB</name>
<evidence type="ECO:0000313" key="2">
    <source>
        <dbReference type="Proteomes" id="UP000281128"/>
    </source>
</evidence>
<reference evidence="1 2" key="1">
    <citation type="submission" date="2018-09" db="EMBL/GenBank/DDBJ databases">
        <title>Roseovarius spongiae sp. nov., isolated from a marine sponge.</title>
        <authorList>
            <person name="Zhuang L."/>
            <person name="Luo L."/>
        </authorList>
    </citation>
    <scope>NUCLEOTIDE SEQUENCE [LARGE SCALE GENOMIC DNA]</scope>
    <source>
        <strain evidence="1 2">HN-E21</strain>
    </source>
</reference>
<proteinExistence type="predicted"/>
<organism evidence="1 2">
    <name type="scientific">Roseovarius spongiae</name>
    <dbReference type="NCBI Taxonomy" id="2320272"/>
    <lineage>
        <taxon>Bacteria</taxon>
        <taxon>Pseudomonadati</taxon>
        <taxon>Pseudomonadota</taxon>
        <taxon>Alphaproteobacteria</taxon>
        <taxon>Rhodobacterales</taxon>
        <taxon>Roseobacteraceae</taxon>
        <taxon>Roseovarius</taxon>
    </lineage>
</organism>
<protein>
    <submittedName>
        <fullName evidence="1">Uncharacterized protein</fullName>
    </submittedName>
</protein>
<dbReference type="Proteomes" id="UP000281128">
    <property type="component" value="Unassembled WGS sequence"/>
</dbReference>
<comment type="caution">
    <text evidence="1">The sequence shown here is derived from an EMBL/GenBank/DDBJ whole genome shotgun (WGS) entry which is preliminary data.</text>
</comment>
<gene>
    <name evidence="1" type="ORF">D6850_17220</name>
</gene>
<keyword evidence="2" id="KW-1185">Reference proteome</keyword>
<evidence type="ECO:0000313" key="1">
    <source>
        <dbReference type="EMBL" id="RKF12699.1"/>
    </source>
</evidence>